<reference evidence="2" key="1">
    <citation type="journal article" date="2022" name="Mol. Ecol. Resour.">
        <title>The genomes of chicory, endive, great burdock and yacon provide insights into Asteraceae palaeo-polyploidization history and plant inulin production.</title>
        <authorList>
            <person name="Fan W."/>
            <person name="Wang S."/>
            <person name="Wang H."/>
            <person name="Wang A."/>
            <person name="Jiang F."/>
            <person name="Liu H."/>
            <person name="Zhao H."/>
            <person name="Xu D."/>
            <person name="Zhang Y."/>
        </authorList>
    </citation>
    <scope>NUCLEOTIDE SEQUENCE [LARGE SCALE GENOMIC DNA]</scope>
    <source>
        <strain evidence="2">cv. Punajuju</strain>
    </source>
</reference>
<evidence type="ECO:0000313" key="2">
    <source>
        <dbReference type="Proteomes" id="UP001055811"/>
    </source>
</evidence>
<sequence length="193" mass="21983">MHIGTHCSCEASSFSLAALFQDIMAIPTPTAGERVVSEGKKDDGATVFTEHWCGGHRLMSVEPTRVDLNKDTYIDVHHQSRNDLKKILHLTEVKQERDLGAFSTNMWLERGKQAFYCSDESELKTLQRLGEMMPLQLWETTMDPKTRLLRKMLVDDVVEANVTFSSLMGARVDVRKDMIQNKAKKIDLKNLDK</sequence>
<evidence type="ECO:0000313" key="1">
    <source>
        <dbReference type="EMBL" id="KAI3766692.1"/>
    </source>
</evidence>
<organism evidence="1 2">
    <name type="scientific">Cichorium intybus</name>
    <name type="common">Chicory</name>
    <dbReference type="NCBI Taxonomy" id="13427"/>
    <lineage>
        <taxon>Eukaryota</taxon>
        <taxon>Viridiplantae</taxon>
        <taxon>Streptophyta</taxon>
        <taxon>Embryophyta</taxon>
        <taxon>Tracheophyta</taxon>
        <taxon>Spermatophyta</taxon>
        <taxon>Magnoliopsida</taxon>
        <taxon>eudicotyledons</taxon>
        <taxon>Gunneridae</taxon>
        <taxon>Pentapetalae</taxon>
        <taxon>asterids</taxon>
        <taxon>campanulids</taxon>
        <taxon>Asterales</taxon>
        <taxon>Asteraceae</taxon>
        <taxon>Cichorioideae</taxon>
        <taxon>Cichorieae</taxon>
        <taxon>Cichoriinae</taxon>
        <taxon>Cichorium</taxon>
    </lineage>
</organism>
<accession>A0ACB9F7R7</accession>
<dbReference type="Proteomes" id="UP001055811">
    <property type="component" value="Linkage Group LG03"/>
</dbReference>
<comment type="caution">
    <text evidence="1">The sequence shown here is derived from an EMBL/GenBank/DDBJ whole genome shotgun (WGS) entry which is preliminary data.</text>
</comment>
<proteinExistence type="predicted"/>
<gene>
    <name evidence="1" type="ORF">L2E82_16761</name>
</gene>
<protein>
    <submittedName>
        <fullName evidence="1">Uncharacterized protein</fullName>
    </submittedName>
</protein>
<reference evidence="1 2" key="2">
    <citation type="journal article" date="2022" name="Mol. Ecol. Resour.">
        <title>The genomes of chicory, endive, great burdock and yacon provide insights into Asteraceae paleo-polyploidization history and plant inulin production.</title>
        <authorList>
            <person name="Fan W."/>
            <person name="Wang S."/>
            <person name="Wang H."/>
            <person name="Wang A."/>
            <person name="Jiang F."/>
            <person name="Liu H."/>
            <person name="Zhao H."/>
            <person name="Xu D."/>
            <person name="Zhang Y."/>
        </authorList>
    </citation>
    <scope>NUCLEOTIDE SEQUENCE [LARGE SCALE GENOMIC DNA]</scope>
    <source>
        <strain evidence="2">cv. Punajuju</strain>
        <tissue evidence="1">Leaves</tissue>
    </source>
</reference>
<keyword evidence="2" id="KW-1185">Reference proteome</keyword>
<dbReference type="EMBL" id="CM042011">
    <property type="protein sequence ID" value="KAI3766692.1"/>
    <property type="molecule type" value="Genomic_DNA"/>
</dbReference>
<name>A0ACB9F7R7_CICIN</name>